<organism evidence="2 3">
    <name type="scientific">Caerostris darwini</name>
    <dbReference type="NCBI Taxonomy" id="1538125"/>
    <lineage>
        <taxon>Eukaryota</taxon>
        <taxon>Metazoa</taxon>
        <taxon>Ecdysozoa</taxon>
        <taxon>Arthropoda</taxon>
        <taxon>Chelicerata</taxon>
        <taxon>Arachnida</taxon>
        <taxon>Araneae</taxon>
        <taxon>Araneomorphae</taxon>
        <taxon>Entelegynae</taxon>
        <taxon>Araneoidea</taxon>
        <taxon>Araneidae</taxon>
        <taxon>Caerostris</taxon>
    </lineage>
</organism>
<reference evidence="2 3" key="1">
    <citation type="submission" date="2021-06" db="EMBL/GenBank/DDBJ databases">
        <title>Caerostris darwini draft genome.</title>
        <authorList>
            <person name="Kono N."/>
            <person name="Arakawa K."/>
        </authorList>
    </citation>
    <scope>NUCLEOTIDE SEQUENCE [LARGE SCALE GENOMIC DNA]</scope>
</reference>
<dbReference type="EMBL" id="BPLQ01001530">
    <property type="protein sequence ID" value="GIX82556.1"/>
    <property type="molecule type" value="Genomic_DNA"/>
</dbReference>
<dbReference type="Proteomes" id="UP001054837">
    <property type="component" value="Unassembled WGS sequence"/>
</dbReference>
<keyword evidence="3" id="KW-1185">Reference proteome</keyword>
<accession>A0AAV4NFT1</accession>
<feature type="region of interest" description="Disordered" evidence="1">
    <location>
        <begin position="50"/>
        <end position="80"/>
    </location>
</feature>
<name>A0AAV4NFT1_9ARAC</name>
<dbReference type="AlphaFoldDB" id="A0AAV4NFT1"/>
<evidence type="ECO:0000256" key="1">
    <source>
        <dbReference type="SAM" id="MobiDB-lite"/>
    </source>
</evidence>
<evidence type="ECO:0000313" key="2">
    <source>
        <dbReference type="EMBL" id="GIX82556.1"/>
    </source>
</evidence>
<proteinExistence type="predicted"/>
<evidence type="ECO:0008006" key="4">
    <source>
        <dbReference type="Google" id="ProtNLM"/>
    </source>
</evidence>
<evidence type="ECO:0000313" key="3">
    <source>
        <dbReference type="Proteomes" id="UP001054837"/>
    </source>
</evidence>
<sequence length="80" mass="9322">MLRDSGPVENSSRSSDISVEHVFGDFKGNIKLFFPSYQNKQNIATCKYKKRRANHQPQQFDSEKTKLSSRFHGQNDMLRD</sequence>
<protein>
    <recommendedName>
        <fullName evidence="4">DDE Tnp4 domain-containing protein</fullName>
    </recommendedName>
</protein>
<comment type="caution">
    <text evidence="2">The sequence shown here is derived from an EMBL/GenBank/DDBJ whole genome shotgun (WGS) entry which is preliminary data.</text>
</comment>
<gene>
    <name evidence="2" type="ORF">CDAR_287651</name>
</gene>